<dbReference type="PANTHER" id="PTHR20883:SF46">
    <property type="entry name" value="PHYTANOYL-COA HYDROXYLASE"/>
    <property type="match status" value="1"/>
</dbReference>
<feature type="region of interest" description="Disordered" evidence="1">
    <location>
        <begin position="241"/>
        <end position="299"/>
    </location>
</feature>
<keyword evidence="2" id="KW-0560">Oxidoreductase</keyword>
<evidence type="ECO:0000313" key="3">
    <source>
        <dbReference type="Proteomes" id="UP001603978"/>
    </source>
</evidence>
<dbReference type="Pfam" id="PF05721">
    <property type="entry name" value="PhyH"/>
    <property type="match status" value="1"/>
</dbReference>
<dbReference type="InterPro" id="IPR008775">
    <property type="entry name" value="Phytyl_CoA_dOase-like"/>
</dbReference>
<protein>
    <submittedName>
        <fullName evidence="2">Phytanoyl-CoA dioxygenase family protein</fullName>
    </submittedName>
</protein>
<reference evidence="2 3" key="1">
    <citation type="submission" date="2024-10" db="EMBL/GenBank/DDBJ databases">
        <authorList>
            <person name="Topkara A.R."/>
            <person name="Saygin H."/>
        </authorList>
    </citation>
    <scope>NUCLEOTIDE SEQUENCE [LARGE SCALE GENOMIC DNA]</scope>
    <source>
        <strain evidence="2 3">M3C6</strain>
    </source>
</reference>
<accession>A0ABW7AGH1</accession>
<evidence type="ECO:0000256" key="1">
    <source>
        <dbReference type="SAM" id="MobiDB-lite"/>
    </source>
</evidence>
<keyword evidence="2" id="KW-0223">Dioxygenase</keyword>
<name>A0ABW7AGH1_9ACTN</name>
<dbReference type="EMBL" id="JBICRM010000010">
    <property type="protein sequence ID" value="MFG1705309.1"/>
    <property type="molecule type" value="Genomic_DNA"/>
</dbReference>
<dbReference type="Gene3D" id="2.60.120.620">
    <property type="entry name" value="q2cbj1_9rhob like domain"/>
    <property type="match status" value="1"/>
</dbReference>
<sequence length="299" mass="32597">MTISNASLHQLLPTSEDVEFYRAHGYWISGPIVPAGVLDAAETGMARLYAGDTDRPLPGDRPLGGWRPEHGEVLRKNDYASLVVDELAALVRSRLIAACAARLSGATEIRLWHDQLLYKPPESVLPQGGGVNVGWHTDRQYWLSCASTEMLTAWVPFHDVGAAEGGISFVDASHLWPDDVALDFFDSDLSTLDRLRGSRRVEVVVPEIPRGAVSFHHCRTVHGSGPNLSGRPRRSLAVHLQPGDNHPSLRARHGNDDLVRRDPEGRPDYADPAVCPRLWPASPDHLAGLPGPAVHDDGA</sequence>
<dbReference type="PANTHER" id="PTHR20883">
    <property type="entry name" value="PHYTANOYL-COA DIOXYGENASE DOMAIN CONTAINING 1"/>
    <property type="match status" value="1"/>
</dbReference>
<dbReference type="RefSeq" id="WP_393167206.1">
    <property type="nucleotide sequence ID" value="NZ_JBICRM010000010.1"/>
</dbReference>
<proteinExistence type="predicted"/>
<feature type="compositionally biased region" description="Basic and acidic residues" evidence="1">
    <location>
        <begin position="253"/>
        <end position="269"/>
    </location>
</feature>
<evidence type="ECO:0000313" key="2">
    <source>
        <dbReference type="EMBL" id="MFG1705309.1"/>
    </source>
</evidence>
<keyword evidence="3" id="KW-1185">Reference proteome</keyword>
<dbReference type="Proteomes" id="UP001603978">
    <property type="component" value="Unassembled WGS sequence"/>
</dbReference>
<gene>
    <name evidence="2" type="ORF">ACFLIM_19145</name>
</gene>
<dbReference type="SUPFAM" id="SSF51197">
    <property type="entry name" value="Clavaminate synthase-like"/>
    <property type="match status" value="1"/>
</dbReference>
<organism evidence="2 3">
    <name type="scientific">Nonomuraea marmarensis</name>
    <dbReference type="NCBI Taxonomy" id="3351344"/>
    <lineage>
        <taxon>Bacteria</taxon>
        <taxon>Bacillati</taxon>
        <taxon>Actinomycetota</taxon>
        <taxon>Actinomycetes</taxon>
        <taxon>Streptosporangiales</taxon>
        <taxon>Streptosporangiaceae</taxon>
        <taxon>Nonomuraea</taxon>
    </lineage>
</organism>
<comment type="caution">
    <text evidence="2">The sequence shown here is derived from an EMBL/GenBank/DDBJ whole genome shotgun (WGS) entry which is preliminary data.</text>
</comment>
<dbReference type="GO" id="GO:0051213">
    <property type="term" value="F:dioxygenase activity"/>
    <property type="evidence" value="ECO:0007669"/>
    <property type="project" value="UniProtKB-KW"/>
</dbReference>